<proteinExistence type="predicted"/>
<organism evidence="3 4">
    <name type="scientific">Ferrovibrio xuzhouensis</name>
    <dbReference type="NCBI Taxonomy" id="1576914"/>
    <lineage>
        <taxon>Bacteria</taxon>
        <taxon>Pseudomonadati</taxon>
        <taxon>Pseudomonadota</taxon>
        <taxon>Alphaproteobacteria</taxon>
        <taxon>Rhodospirillales</taxon>
        <taxon>Rhodospirillaceae</taxon>
        <taxon>Ferrovibrio</taxon>
    </lineage>
</organism>
<feature type="chain" id="PRO_5046123694" evidence="1">
    <location>
        <begin position="20"/>
        <end position="302"/>
    </location>
</feature>
<dbReference type="Pfam" id="PF01048">
    <property type="entry name" value="PNP_UDP_1"/>
    <property type="match status" value="1"/>
</dbReference>
<dbReference type="CDD" id="cd09008">
    <property type="entry name" value="MTAN"/>
    <property type="match status" value="1"/>
</dbReference>
<dbReference type="EMBL" id="JBHRYJ010000002">
    <property type="protein sequence ID" value="MFC3676083.1"/>
    <property type="molecule type" value="Genomic_DNA"/>
</dbReference>
<dbReference type="RefSeq" id="WP_379726031.1">
    <property type="nucleotide sequence ID" value="NZ_JBHRYJ010000002.1"/>
</dbReference>
<evidence type="ECO:0000259" key="2">
    <source>
        <dbReference type="Pfam" id="PF01048"/>
    </source>
</evidence>
<feature type="domain" description="Nucleoside phosphorylase" evidence="2">
    <location>
        <begin position="28"/>
        <end position="295"/>
    </location>
</feature>
<evidence type="ECO:0000313" key="3">
    <source>
        <dbReference type="EMBL" id="MFC3676083.1"/>
    </source>
</evidence>
<keyword evidence="1" id="KW-0732">Signal</keyword>
<keyword evidence="4" id="KW-1185">Reference proteome</keyword>
<evidence type="ECO:0000313" key="4">
    <source>
        <dbReference type="Proteomes" id="UP001595711"/>
    </source>
</evidence>
<protein>
    <submittedName>
        <fullName evidence="3">5'-methylthioadenosine/S-adenosylhomocysteine nucleosidase</fullName>
    </submittedName>
</protein>
<gene>
    <name evidence="3" type="ORF">ACFOOQ_11050</name>
</gene>
<comment type="caution">
    <text evidence="3">The sequence shown here is derived from an EMBL/GenBank/DDBJ whole genome shotgun (WGS) entry which is preliminary data.</text>
</comment>
<feature type="signal peptide" evidence="1">
    <location>
        <begin position="1"/>
        <end position="19"/>
    </location>
</feature>
<dbReference type="InterPro" id="IPR035994">
    <property type="entry name" value="Nucleoside_phosphorylase_sf"/>
</dbReference>
<dbReference type="Proteomes" id="UP001595711">
    <property type="component" value="Unassembled WGS sequence"/>
</dbReference>
<dbReference type="InterPro" id="IPR000845">
    <property type="entry name" value="Nucleoside_phosphorylase_d"/>
</dbReference>
<dbReference type="Gene3D" id="3.40.50.1580">
    <property type="entry name" value="Nucleoside phosphorylase domain"/>
    <property type="match status" value="1"/>
</dbReference>
<sequence length="302" mass="32145">MIRLLAILLLLALPAAATAADRLDPAPRIAVMSAFAPEWQVLKAATSDRKSHSVNGIDFVTGRLAGRNVVLFLSGISMVNATMSTQVALDRFDVTGIVFSGIAGGVDPALHVGDVVAASHWSQYLEATFGRDLGNGHYELPPWRQTTMPNYGMIFPAPVEVRRAGAAPDHKLWFDTDPGMLAAAGKIGDVGLRDCVKPGQCLDHKPRLLVGGNGVSGQAFVDNAAFREYVFATFKAQVLDMESAAVAMVSYANGVPFIAFRSLSDLAGGGPDANEMGTFMGLASENSARVVERFLQAWTPPR</sequence>
<accession>A0ABV7VF34</accession>
<dbReference type="SUPFAM" id="SSF53167">
    <property type="entry name" value="Purine and uridine phosphorylases"/>
    <property type="match status" value="1"/>
</dbReference>
<reference evidence="4" key="1">
    <citation type="journal article" date="2019" name="Int. J. Syst. Evol. Microbiol.">
        <title>The Global Catalogue of Microorganisms (GCM) 10K type strain sequencing project: providing services to taxonomists for standard genome sequencing and annotation.</title>
        <authorList>
            <consortium name="The Broad Institute Genomics Platform"/>
            <consortium name="The Broad Institute Genome Sequencing Center for Infectious Disease"/>
            <person name="Wu L."/>
            <person name="Ma J."/>
        </authorList>
    </citation>
    <scope>NUCLEOTIDE SEQUENCE [LARGE SCALE GENOMIC DNA]</scope>
    <source>
        <strain evidence="4">KCTC 42182</strain>
    </source>
</reference>
<dbReference type="PANTHER" id="PTHR21234:SF42">
    <property type="entry name" value="PHOSPHORYLASE SUPERFAMILY PROTEIN"/>
    <property type="match status" value="1"/>
</dbReference>
<evidence type="ECO:0000256" key="1">
    <source>
        <dbReference type="SAM" id="SignalP"/>
    </source>
</evidence>
<dbReference type="PANTHER" id="PTHR21234">
    <property type="entry name" value="PURINE NUCLEOSIDE PHOSPHORYLASE"/>
    <property type="match status" value="1"/>
</dbReference>
<name>A0ABV7VF34_9PROT</name>